<protein>
    <recommendedName>
        <fullName evidence="2">Shedu protein SduA C-terminal domain-containing protein</fullName>
    </recommendedName>
</protein>
<name>A0ABQ5SXN6_9ACTN</name>
<evidence type="ECO:0000313" key="4">
    <source>
        <dbReference type="Proteomes" id="UP001142292"/>
    </source>
</evidence>
<dbReference type="InterPro" id="IPR025359">
    <property type="entry name" value="SduA_C"/>
</dbReference>
<accession>A0ABQ5SXN6</accession>
<feature type="domain" description="Shedu protein SduA C-terminal" evidence="2">
    <location>
        <begin position="213"/>
        <end position="389"/>
    </location>
</feature>
<evidence type="ECO:0000256" key="1">
    <source>
        <dbReference type="SAM" id="MobiDB-lite"/>
    </source>
</evidence>
<gene>
    <name evidence="3" type="ORF">GCM10017579_26220</name>
</gene>
<dbReference type="EMBL" id="BSEL01000005">
    <property type="protein sequence ID" value="GLJ68586.1"/>
    <property type="molecule type" value="Genomic_DNA"/>
</dbReference>
<keyword evidence="4" id="KW-1185">Reference proteome</keyword>
<organism evidence="3 4">
    <name type="scientific">Nocardioides luteus</name>
    <dbReference type="NCBI Taxonomy" id="1844"/>
    <lineage>
        <taxon>Bacteria</taxon>
        <taxon>Bacillati</taxon>
        <taxon>Actinomycetota</taxon>
        <taxon>Actinomycetes</taxon>
        <taxon>Propionibacteriales</taxon>
        <taxon>Nocardioidaceae</taxon>
        <taxon>Nocardioides</taxon>
    </lineage>
</organism>
<reference evidence="3" key="1">
    <citation type="journal article" date="2014" name="Int. J. Syst. Evol. Microbiol.">
        <title>Complete genome of a new Firmicutes species belonging to the dominant human colonic microbiota ('Ruminococcus bicirculans') reveals two chromosomes and a selective capacity to utilize plant glucans.</title>
        <authorList>
            <consortium name="NISC Comparative Sequencing Program"/>
            <person name="Wegmann U."/>
            <person name="Louis P."/>
            <person name="Goesmann A."/>
            <person name="Henrissat B."/>
            <person name="Duncan S.H."/>
            <person name="Flint H.J."/>
        </authorList>
    </citation>
    <scope>NUCLEOTIDE SEQUENCE</scope>
    <source>
        <strain evidence="3">VKM Ac-1246</strain>
    </source>
</reference>
<evidence type="ECO:0000259" key="2">
    <source>
        <dbReference type="Pfam" id="PF14082"/>
    </source>
</evidence>
<feature type="region of interest" description="Disordered" evidence="1">
    <location>
        <begin position="407"/>
        <end position="449"/>
    </location>
</feature>
<comment type="caution">
    <text evidence="3">The sequence shown here is derived from an EMBL/GenBank/DDBJ whole genome shotgun (WGS) entry which is preliminary data.</text>
</comment>
<sequence>MPTTRFEDFAEANEVTYARGRLTTRTYVSRSFTAAIGQDVGHPSRYIYRVFDEVEAKDSEGWEWTNHVVLETHGGRKQLQLQIARSQGAVRRLRIQRVPANGDETKLERVLDLNRTQARSLIDLLRAVDDIPIEGETTVHVDDQLLRDVFEDPWAVERMYSGEPERFRDLIESDANADDVIALQRRREVAAMMRRWLDEPVAFDAAAADAGGPEKAWQQLLEENPWILGVGLGGQILTSWDDGRLEQTVVGPSFTNAGKRADALMRTTGVIQSLVFAEIKHHRTDLLKKEYRPGCWSPSPELAGAVVQVQQTVHRACQEVGDYLQDQTDEGELLTSGTFLVRPRCFVIVGLLDQLTGASGGPVRDKVRSFELFRRNLNEPEVLTFDELVARAEWHVEFASTTSAGAGYVEEASEEGEPDPWNQPSWGPTDPWGPPAQSAAKWGEVGESE</sequence>
<dbReference type="Proteomes" id="UP001142292">
    <property type="component" value="Unassembled WGS sequence"/>
</dbReference>
<dbReference type="RefSeq" id="WP_189118868.1">
    <property type="nucleotide sequence ID" value="NZ_BMRK01000009.1"/>
</dbReference>
<dbReference type="Pfam" id="PF14082">
    <property type="entry name" value="SduA_C"/>
    <property type="match status" value="1"/>
</dbReference>
<reference evidence="3" key="2">
    <citation type="submission" date="2023-01" db="EMBL/GenBank/DDBJ databases">
        <authorList>
            <person name="Sun Q."/>
            <person name="Evtushenko L."/>
        </authorList>
    </citation>
    <scope>NUCLEOTIDE SEQUENCE</scope>
    <source>
        <strain evidence="3">VKM Ac-1246</strain>
    </source>
</reference>
<evidence type="ECO:0000313" key="3">
    <source>
        <dbReference type="EMBL" id="GLJ68586.1"/>
    </source>
</evidence>
<proteinExistence type="predicted"/>